<dbReference type="InterPro" id="IPR007890">
    <property type="entry name" value="CHASE2"/>
</dbReference>
<dbReference type="Pfam" id="PF05226">
    <property type="entry name" value="CHASE2"/>
    <property type="match status" value="1"/>
</dbReference>
<accession>A0ABY4X3A6</accession>
<dbReference type="EMBL" id="CP084930">
    <property type="protein sequence ID" value="USI71379.1"/>
    <property type="molecule type" value="Genomic_DNA"/>
</dbReference>
<protein>
    <submittedName>
        <fullName evidence="3">EAL domain-containing protein</fullName>
    </submittedName>
</protein>
<keyword evidence="4" id="KW-1185">Reference proteome</keyword>
<feature type="transmembrane region" description="Helical" evidence="1">
    <location>
        <begin position="250"/>
        <end position="269"/>
    </location>
</feature>
<proteinExistence type="predicted"/>
<dbReference type="InterPro" id="IPR035919">
    <property type="entry name" value="EAL_sf"/>
</dbReference>
<dbReference type="InterPro" id="IPR001633">
    <property type="entry name" value="EAL_dom"/>
</dbReference>
<sequence>MLFGLVLLLPQPREQWLRQLQWKLHDRPASNRMLVVEIDDRTLEGVGQWPIPRGTYARLLDRLYAMGAARVFFDLDFSSVQTPGEDDAFAAALRRHAAQTAVSVHFVEDGAGNRHIVMPIAAFASAARLALMNVPFDESGHVWDLPLGMRIDGHYVRGGAAEMAGIPTPAEGLFPVDGSVALRTIPHVALIDVLRGTVPAKRVAGRAVIVGANSEQVPNYFLFKPYGRIATIFIMALGAETLLDGVPTELGALPLLTVAAALALAITLVRRRAGRIALLAALAIGLPLLAVLLPPGVYMSVVPALGLLLVMLLAEIIAGGRELMRRRGTTNAVSGLANLSALRALPNHGDHRLVVAHVHNFADAIATLPASAEAELIEQIAGRLRLGAAQAELYQGDNGVFAWLAAEEAERIGDDLNALHALFRTPVTVGGQPLDLSLTFGVDDDGSRSLANRLGSALVAAGEAAVEGGKWRLFDSTRLVEAAWKLSLLSQLDAAIDDGHIWVAYQPKLDLLSRRLIGAEALVRWTHPEKGAISPLEFVSAAEQHNRIEKLTRHVLERAVLAAATINAHGFVFGIAVNLSARLLESRDLVAMVDEALRRHALSPSLLTLEITETATLTSGRSLEALNELRALGVRISIDDYGTGLSTLEYLKKIPASEIKIDRVFVQSMLNNSSDLLMVNSTIQLGHSLGHAVVAEGVESEEVLIKLADLHCDIAQGFHIGRPMSFQDLARRLLAERRQAA</sequence>
<dbReference type="Proteomes" id="UP001056937">
    <property type="component" value="Chromosome 1"/>
</dbReference>
<feature type="domain" description="EAL" evidence="2">
    <location>
        <begin position="485"/>
        <end position="737"/>
    </location>
</feature>
<dbReference type="SMART" id="SM01080">
    <property type="entry name" value="CHASE2"/>
    <property type="match status" value="1"/>
</dbReference>
<dbReference type="CDD" id="cd01948">
    <property type="entry name" value="EAL"/>
    <property type="match status" value="1"/>
</dbReference>
<dbReference type="PANTHER" id="PTHR33121:SF70">
    <property type="entry name" value="SIGNALING PROTEIN YKOW"/>
    <property type="match status" value="1"/>
</dbReference>
<organism evidence="3 4">
    <name type="scientific">Sphingomonas morindae</name>
    <dbReference type="NCBI Taxonomy" id="1541170"/>
    <lineage>
        <taxon>Bacteria</taxon>
        <taxon>Pseudomonadati</taxon>
        <taxon>Pseudomonadota</taxon>
        <taxon>Alphaproteobacteria</taxon>
        <taxon>Sphingomonadales</taxon>
        <taxon>Sphingomonadaceae</taxon>
        <taxon>Sphingomonas</taxon>
    </lineage>
</organism>
<evidence type="ECO:0000313" key="3">
    <source>
        <dbReference type="EMBL" id="USI71379.1"/>
    </source>
</evidence>
<dbReference type="PROSITE" id="PS50883">
    <property type="entry name" value="EAL"/>
    <property type="match status" value="1"/>
</dbReference>
<keyword evidence="1" id="KW-0812">Transmembrane</keyword>
<reference evidence="3" key="1">
    <citation type="journal article" date="2022" name="Toxins">
        <title>Genomic Analysis of Sphingopyxis sp. USTB-05 for Biodegrading Cyanobacterial Hepatotoxins.</title>
        <authorList>
            <person name="Liu C."/>
            <person name="Xu Q."/>
            <person name="Zhao Z."/>
            <person name="Zhang H."/>
            <person name="Liu X."/>
            <person name="Yin C."/>
            <person name="Liu Y."/>
            <person name="Yan H."/>
        </authorList>
    </citation>
    <scope>NUCLEOTIDE SEQUENCE</scope>
    <source>
        <strain evidence="3">NBD5</strain>
    </source>
</reference>
<name>A0ABY4X3A6_9SPHN</name>
<feature type="transmembrane region" description="Helical" evidence="1">
    <location>
        <begin position="299"/>
        <end position="318"/>
    </location>
</feature>
<dbReference type="PANTHER" id="PTHR33121">
    <property type="entry name" value="CYCLIC DI-GMP PHOSPHODIESTERASE PDEF"/>
    <property type="match status" value="1"/>
</dbReference>
<dbReference type="Pfam" id="PF00563">
    <property type="entry name" value="EAL"/>
    <property type="match status" value="1"/>
</dbReference>
<dbReference type="InterPro" id="IPR050706">
    <property type="entry name" value="Cyclic-di-GMP_PDE-like"/>
</dbReference>
<keyword evidence="1" id="KW-1133">Transmembrane helix</keyword>
<gene>
    <name evidence="3" type="ORF">LHA26_08465</name>
</gene>
<dbReference type="RefSeq" id="WP_252165192.1">
    <property type="nucleotide sequence ID" value="NZ_CP084930.1"/>
</dbReference>
<feature type="transmembrane region" description="Helical" evidence="1">
    <location>
        <begin position="276"/>
        <end position="293"/>
    </location>
</feature>
<evidence type="ECO:0000259" key="2">
    <source>
        <dbReference type="PROSITE" id="PS50883"/>
    </source>
</evidence>
<dbReference type="SMART" id="SM00052">
    <property type="entry name" value="EAL"/>
    <property type="match status" value="1"/>
</dbReference>
<dbReference type="Gene3D" id="3.20.20.450">
    <property type="entry name" value="EAL domain"/>
    <property type="match status" value="1"/>
</dbReference>
<evidence type="ECO:0000313" key="4">
    <source>
        <dbReference type="Proteomes" id="UP001056937"/>
    </source>
</evidence>
<evidence type="ECO:0000256" key="1">
    <source>
        <dbReference type="SAM" id="Phobius"/>
    </source>
</evidence>
<dbReference type="SUPFAM" id="SSF141868">
    <property type="entry name" value="EAL domain-like"/>
    <property type="match status" value="1"/>
</dbReference>
<keyword evidence="1" id="KW-0472">Membrane</keyword>